<evidence type="ECO:0000313" key="2">
    <source>
        <dbReference type="EMBL" id="QPG75679.1"/>
    </source>
</evidence>
<feature type="region of interest" description="Disordered" evidence="1">
    <location>
        <begin position="1"/>
        <end position="21"/>
    </location>
</feature>
<accession>A0A875S7J2</accession>
<proteinExistence type="predicted"/>
<organism evidence="2 3">
    <name type="scientific">Eeniella nana</name>
    <name type="common">Yeast</name>
    <name type="synonym">Brettanomyces nanus</name>
    <dbReference type="NCBI Taxonomy" id="13502"/>
    <lineage>
        <taxon>Eukaryota</taxon>
        <taxon>Fungi</taxon>
        <taxon>Dikarya</taxon>
        <taxon>Ascomycota</taxon>
        <taxon>Saccharomycotina</taxon>
        <taxon>Pichiomycetes</taxon>
        <taxon>Pichiales</taxon>
        <taxon>Pichiaceae</taxon>
        <taxon>Brettanomyces</taxon>
    </lineage>
</organism>
<evidence type="ECO:0000313" key="3">
    <source>
        <dbReference type="Proteomes" id="UP000662931"/>
    </source>
</evidence>
<keyword evidence="3" id="KW-1185">Reference proteome</keyword>
<name>A0A875S7J2_EENNA</name>
<sequence length="372" mass="42087">METENKNDNAHLENAEVPDSPLESVLKARSEVKALIKAVNRRKRESKSIESENVYLQSYAGSLVGSGVLEKKRMENSLNIPGSLRFSQGSHNDKKRYPSLSFEQLQALKFRKIGASTTTHRPVLYQRDLNRTNNSRDIGSVKGLLNISSGNSVDGEHKRGALLNLISVSRNTDSIESISVEKRKMAFAKAAAPRLQKHKIIKEELFVPNSSRHTTQVELVPFDFPLTAESKSLIIDGCSRRTSINASPFFDATEFDPRCATDEMVLMSILEDEMERIDAPLENRPKATFWKALCNTFYRLLHFGQFTKEDYIARYTWEKFFDPELYYADKANNENDDEGEINYGMVPGGDLDVKNILENRGKMAYAFVPGLT</sequence>
<gene>
    <name evidence="2" type="ORF">FOA43_003038</name>
</gene>
<feature type="compositionally biased region" description="Basic and acidic residues" evidence="1">
    <location>
        <begin position="1"/>
        <end position="14"/>
    </location>
</feature>
<protein>
    <submittedName>
        <fullName evidence="2">Uncharacterized protein</fullName>
    </submittedName>
</protein>
<dbReference type="AlphaFoldDB" id="A0A875S7J2"/>
<evidence type="ECO:0000256" key="1">
    <source>
        <dbReference type="SAM" id="MobiDB-lite"/>
    </source>
</evidence>
<dbReference type="GeneID" id="62196439"/>
<dbReference type="OrthoDB" id="3991790at2759"/>
<dbReference type="RefSeq" id="XP_038779244.1">
    <property type="nucleotide sequence ID" value="XM_038923316.1"/>
</dbReference>
<reference evidence="2" key="1">
    <citation type="submission" date="2020-10" db="EMBL/GenBank/DDBJ databases">
        <authorList>
            <person name="Roach M.J.R."/>
        </authorList>
    </citation>
    <scope>NUCLEOTIDE SEQUENCE</scope>
    <source>
        <strain evidence="2">CBS 1945</strain>
    </source>
</reference>
<dbReference type="KEGG" id="bnn:FOA43_003038"/>
<dbReference type="Proteomes" id="UP000662931">
    <property type="component" value="Chromosome 3"/>
</dbReference>
<dbReference type="EMBL" id="CP064814">
    <property type="protein sequence ID" value="QPG75679.1"/>
    <property type="molecule type" value="Genomic_DNA"/>
</dbReference>